<dbReference type="GO" id="GO:0070482">
    <property type="term" value="P:response to oxygen levels"/>
    <property type="evidence" value="ECO:0007669"/>
    <property type="project" value="TreeGrafter"/>
</dbReference>
<proteinExistence type="inferred from homology"/>
<comment type="subcellular location">
    <subcellularLocation>
        <location evidence="1">Cytoplasm</location>
    </subcellularLocation>
</comment>
<dbReference type="FunFam" id="3.30.70.1230:FF:000007">
    <property type="entry name" value="Guanylate cyclase soluble subunit alpha-3"/>
    <property type="match status" value="1"/>
</dbReference>
<dbReference type="Gene3D" id="3.30.450.260">
    <property type="entry name" value="Haem NO binding associated domain"/>
    <property type="match status" value="1"/>
</dbReference>
<dbReference type="Pfam" id="PF07700">
    <property type="entry name" value="HNOB"/>
    <property type="match status" value="1"/>
</dbReference>
<feature type="region of interest" description="Disordered" evidence="9">
    <location>
        <begin position="823"/>
        <end position="842"/>
    </location>
</feature>
<dbReference type="PROSITE" id="PS00452">
    <property type="entry name" value="GUANYLATE_CYCLASE_1"/>
    <property type="match status" value="1"/>
</dbReference>
<dbReference type="EMBL" id="GL832990">
    <property type="protein sequence ID" value="EGD80019.1"/>
    <property type="molecule type" value="Genomic_DNA"/>
</dbReference>
<dbReference type="Proteomes" id="UP000007799">
    <property type="component" value="Unassembled WGS sequence"/>
</dbReference>
<evidence type="ECO:0000313" key="11">
    <source>
        <dbReference type="EMBL" id="EGD80019.1"/>
    </source>
</evidence>
<dbReference type="SUPFAM" id="SSF55073">
    <property type="entry name" value="Nucleotide cyclase"/>
    <property type="match status" value="1"/>
</dbReference>
<dbReference type="GO" id="GO:0019934">
    <property type="term" value="P:cGMP-mediated signaling"/>
    <property type="evidence" value="ECO:0007669"/>
    <property type="project" value="TreeGrafter"/>
</dbReference>
<dbReference type="Pfam" id="PF00211">
    <property type="entry name" value="Guanylate_cyc"/>
    <property type="match status" value="1"/>
</dbReference>
<keyword evidence="4" id="KW-0547">Nucleotide-binding</keyword>
<comment type="similarity">
    <text evidence="8">Belongs to the adenylyl cyclase class-4/guanylyl cyclase family.</text>
</comment>
<dbReference type="EC" id="4.6.1.2" evidence="2"/>
<keyword evidence="7" id="KW-0141">cGMP biosynthesis</keyword>
<evidence type="ECO:0000256" key="1">
    <source>
        <dbReference type="ARBA" id="ARBA00004496"/>
    </source>
</evidence>
<dbReference type="InterPro" id="IPR001054">
    <property type="entry name" value="A/G_cyclase"/>
</dbReference>
<feature type="region of interest" description="Disordered" evidence="9">
    <location>
        <begin position="732"/>
        <end position="753"/>
    </location>
</feature>
<dbReference type="PANTHER" id="PTHR45655:SF13">
    <property type="entry name" value="SOLUBLE GUANYLATE CYCLASE GCY-32-RELATED"/>
    <property type="match status" value="1"/>
</dbReference>
<dbReference type="InterPro" id="IPR024096">
    <property type="entry name" value="NO_sig/Golgi_transp_ligand-bd"/>
</dbReference>
<dbReference type="InterPro" id="IPR018297">
    <property type="entry name" value="A/G_cyclase_CS"/>
</dbReference>
<feature type="region of interest" description="Disordered" evidence="9">
    <location>
        <begin position="768"/>
        <end position="805"/>
    </location>
</feature>
<name>F2UQW4_SALR5</name>
<dbReference type="Pfam" id="PF07701">
    <property type="entry name" value="HNOBA"/>
    <property type="match status" value="1"/>
</dbReference>
<sequence>MYGFITTATLEWIESLDDGERLLKELYAELGEDPKNNFYKKYSDEYTQTVVQAAAKVTGKTAEQVIAGMGFIQINNFAAQGYTPLVQALGRTFYECLQHVDALHRNLVNAYPDMQAPSFRPERHDDGLVLLHYYSSRPGLWPYAINLLRQVARIVYNVEFEYEHYQKKHEGKDHDIFKLYLPPEAFGTEADLDAVARARQFSKLSADTGLFDELFPWHVQIDRKMRVVSMGSSLQTRFQDQKLDSLTFHDVFKLTQPNVPQKTFTTFMQFDHDAFVAIARDEQYHMKKEQKHMAKLRARAAEHGWDDDDDALLQRTVSCSSVEGESFISVATDYLYIKGEMIYISKTDTILFAGVPQFSKPEEMYLRGLSLADIPIHSNGREILFSTAHQAATVSIAAELEQTTSDLSRAQQEVTHEKHRVQELLHSILPKQVAQCLSDGQIPEAERYQSVTILFSDVPAFPRIVGSVKPAKVMQFLNDLFSRFDRLCEKYDVYKVETIGDSYMVASGIPEYVPDHADRMAQLAVEMMKEASNVVSPIDGTPITIRIGMHSGPIMAGVIGKTRPRYCLFGDTVNVASRMESTSRPGRIQYSASTMSELHAVDSKVTWKSRGDIPVKGKGNMETFFLTGYGQEDPSLAPTEADFDTSMFTAAKKKSQRPSMPAPAASSSSSSALGGVDMQTLLQLFATMQGGSMSCPHSFSGQHHHQHHQHRHRHHQRFSYDSGVCPVNHHSPHHHGHYHHQHQHQHHRGSFVDDTYEPSSFYDVRLVVSSHRDGGGRSTSTTTTSTAGSRGHEGSSGKDGTSATTSGGGYSLMNLMCAFPMRSQASSSGSGSSSHGATLAGVGDTNTVEDLVETLQLSNSTADDDEVHVRVYADANHTRRIMGSTTIGQLVRCRLVKPTRAMPHNRDVEEEETSSSSSSDGDGDGDGSHVHHTAVDDGTHARPVITLYCVQGQ</sequence>
<dbReference type="PANTHER" id="PTHR45655">
    <property type="entry name" value="GUANYLATE CYCLASE SOLUBLE SUBUNIT BETA-2"/>
    <property type="match status" value="1"/>
</dbReference>
<evidence type="ECO:0000256" key="6">
    <source>
        <dbReference type="ARBA" id="ARBA00023239"/>
    </source>
</evidence>
<dbReference type="InterPro" id="IPR038158">
    <property type="entry name" value="H-NOX_domain_sf"/>
</dbReference>
<feature type="compositionally biased region" description="Basic and acidic residues" evidence="9">
    <location>
        <begin position="926"/>
        <end position="937"/>
    </location>
</feature>
<dbReference type="RefSeq" id="XP_004988344.1">
    <property type="nucleotide sequence ID" value="XM_004988287.1"/>
</dbReference>
<evidence type="ECO:0000256" key="5">
    <source>
        <dbReference type="ARBA" id="ARBA00023134"/>
    </source>
</evidence>
<evidence type="ECO:0000256" key="8">
    <source>
        <dbReference type="RuleBase" id="RU000405"/>
    </source>
</evidence>
<organism evidence="12">
    <name type="scientific">Salpingoeca rosetta (strain ATCC 50818 / BSB-021)</name>
    <dbReference type="NCBI Taxonomy" id="946362"/>
    <lineage>
        <taxon>Eukaryota</taxon>
        <taxon>Choanoflagellata</taxon>
        <taxon>Craspedida</taxon>
        <taxon>Salpingoecidae</taxon>
        <taxon>Salpingoeca</taxon>
    </lineage>
</organism>
<dbReference type="GeneID" id="16068872"/>
<dbReference type="InterPro" id="IPR011644">
    <property type="entry name" value="Heme_NO-bd"/>
</dbReference>
<keyword evidence="12" id="KW-1185">Reference proteome</keyword>
<evidence type="ECO:0000313" key="12">
    <source>
        <dbReference type="Proteomes" id="UP000007799"/>
    </source>
</evidence>
<evidence type="ECO:0000256" key="7">
    <source>
        <dbReference type="ARBA" id="ARBA00023293"/>
    </source>
</evidence>
<feature type="domain" description="Guanylate cyclase" evidence="10">
    <location>
        <begin position="452"/>
        <end position="580"/>
    </location>
</feature>
<dbReference type="GO" id="GO:0004383">
    <property type="term" value="F:guanylate cyclase activity"/>
    <property type="evidence" value="ECO:0007669"/>
    <property type="project" value="UniProtKB-EC"/>
</dbReference>
<protein>
    <recommendedName>
        <fullName evidence="2">guanylate cyclase</fullName>
        <ecNumber evidence="2">4.6.1.2</ecNumber>
    </recommendedName>
</protein>
<keyword evidence="5" id="KW-0342">GTP-binding</keyword>
<evidence type="ECO:0000256" key="2">
    <source>
        <dbReference type="ARBA" id="ARBA00012202"/>
    </source>
</evidence>
<feature type="region of interest" description="Disordered" evidence="9">
    <location>
        <begin position="898"/>
        <end position="937"/>
    </location>
</feature>
<dbReference type="InterPro" id="IPR042463">
    <property type="entry name" value="HNOB_dom_associated_sf"/>
</dbReference>
<dbReference type="GO" id="GO:0005525">
    <property type="term" value="F:GTP binding"/>
    <property type="evidence" value="ECO:0007669"/>
    <property type="project" value="UniProtKB-KW"/>
</dbReference>
<dbReference type="KEGG" id="sre:PTSG_10293"/>
<dbReference type="Gene3D" id="3.90.1520.10">
    <property type="entry name" value="H-NOX domain"/>
    <property type="match status" value="1"/>
</dbReference>
<evidence type="ECO:0000259" key="10">
    <source>
        <dbReference type="PROSITE" id="PS50125"/>
    </source>
</evidence>
<dbReference type="PROSITE" id="PS50125">
    <property type="entry name" value="GUANYLATE_CYCLASE_2"/>
    <property type="match status" value="1"/>
</dbReference>
<evidence type="ECO:0000256" key="3">
    <source>
        <dbReference type="ARBA" id="ARBA00022490"/>
    </source>
</evidence>
<dbReference type="AlphaFoldDB" id="F2UQW4"/>
<dbReference type="Gene3D" id="3.30.70.1230">
    <property type="entry name" value="Nucleotide cyclase"/>
    <property type="match status" value="1"/>
</dbReference>
<accession>F2UQW4</accession>
<keyword evidence="3" id="KW-0963">Cytoplasm</keyword>
<feature type="compositionally biased region" description="Basic residues" evidence="9">
    <location>
        <begin position="732"/>
        <end position="749"/>
    </location>
</feature>
<gene>
    <name evidence="11" type="ORF">PTSG_10293</name>
</gene>
<dbReference type="OrthoDB" id="6127067at2759"/>
<dbReference type="InterPro" id="IPR011645">
    <property type="entry name" value="HNOB_dom_associated"/>
</dbReference>
<reference evidence="11" key="1">
    <citation type="submission" date="2009-08" db="EMBL/GenBank/DDBJ databases">
        <title>Annotation of Salpingoeca rosetta.</title>
        <authorList>
            <consortium name="The Broad Institute Genome Sequencing Platform"/>
            <person name="Russ C."/>
            <person name="Cuomo C."/>
            <person name="Burger G."/>
            <person name="Gray M.W."/>
            <person name="Holland P.W.H."/>
            <person name="King N."/>
            <person name="Lang F.B.F."/>
            <person name="Roger A.J."/>
            <person name="Ruiz-Trillo I."/>
            <person name="Young S.K."/>
            <person name="Zeng Q."/>
            <person name="Gargeya S."/>
            <person name="Alvarado L."/>
            <person name="Berlin A."/>
            <person name="Chapman S.B."/>
            <person name="Chen Z."/>
            <person name="Freedman E."/>
            <person name="Gellesch M."/>
            <person name="Goldberg J."/>
            <person name="Griggs A."/>
            <person name="Gujja S."/>
            <person name="Heilman E."/>
            <person name="Heiman D."/>
            <person name="Howarth C."/>
            <person name="Mehta T."/>
            <person name="Neiman D."/>
            <person name="Pearson M."/>
            <person name="Roberts A."/>
            <person name="Saif S."/>
            <person name="Shea T."/>
            <person name="Shenoy N."/>
            <person name="Sisk P."/>
            <person name="Stolte C."/>
            <person name="Sykes S."/>
            <person name="White J."/>
            <person name="Yandava C."/>
            <person name="Haas B."/>
            <person name="Nusbaum C."/>
            <person name="Birren B."/>
        </authorList>
    </citation>
    <scope>NUCLEOTIDE SEQUENCE [LARGE SCALE GENOMIC DNA]</scope>
    <source>
        <strain evidence="11">ATCC 50818</strain>
    </source>
</reference>
<feature type="compositionally biased region" description="Low complexity" evidence="9">
    <location>
        <begin position="778"/>
        <end position="789"/>
    </location>
</feature>
<dbReference type="InParanoid" id="F2UQW4"/>
<dbReference type="InterPro" id="IPR029787">
    <property type="entry name" value="Nucleotide_cyclase"/>
</dbReference>
<feature type="region of interest" description="Disordered" evidence="9">
    <location>
        <begin position="651"/>
        <end position="672"/>
    </location>
</feature>
<dbReference type="GO" id="GO:0008074">
    <property type="term" value="C:guanylate cyclase complex, soluble"/>
    <property type="evidence" value="ECO:0007669"/>
    <property type="project" value="TreeGrafter"/>
</dbReference>
<dbReference type="SMART" id="SM00044">
    <property type="entry name" value="CYCc"/>
    <property type="match status" value="1"/>
</dbReference>
<evidence type="ECO:0000256" key="4">
    <source>
        <dbReference type="ARBA" id="ARBA00022741"/>
    </source>
</evidence>
<dbReference type="Gene3D" id="6.10.250.780">
    <property type="match status" value="1"/>
</dbReference>
<dbReference type="GO" id="GO:0020037">
    <property type="term" value="F:heme binding"/>
    <property type="evidence" value="ECO:0007669"/>
    <property type="project" value="InterPro"/>
</dbReference>
<keyword evidence="6 8" id="KW-0456">Lyase</keyword>
<dbReference type="STRING" id="946362.F2UQW4"/>
<evidence type="ECO:0000256" key="9">
    <source>
        <dbReference type="SAM" id="MobiDB-lite"/>
    </source>
</evidence>
<dbReference type="CDD" id="cd07302">
    <property type="entry name" value="CHD"/>
    <property type="match status" value="1"/>
</dbReference>
<feature type="compositionally biased region" description="Low complexity" evidence="9">
    <location>
        <begin position="658"/>
        <end position="672"/>
    </location>
</feature>
<dbReference type="eggNOG" id="KOG4171">
    <property type="taxonomic scope" value="Eukaryota"/>
</dbReference>
<dbReference type="SUPFAM" id="SSF111126">
    <property type="entry name" value="Ligand-binding domain in the NO signalling and Golgi transport"/>
    <property type="match status" value="1"/>
</dbReference>